<dbReference type="Proteomes" id="UP000789860">
    <property type="component" value="Unassembled WGS sequence"/>
</dbReference>
<name>A0ACA9MU98_9GLOM</name>
<feature type="non-terminal residue" evidence="1">
    <location>
        <position position="1"/>
    </location>
</feature>
<reference evidence="1" key="1">
    <citation type="submission" date="2021-06" db="EMBL/GenBank/DDBJ databases">
        <authorList>
            <person name="Kallberg Y."/>
            <person name="Tangrot J."/>
            <person name="Rosling A."/>
        </authorList>
    </citation>
    <scope>NUCLEOTIDE SEQUENCE</scope>
    <source>
        <strain evidence="1">AU212A</strain>
    </source>
</reference>
<organism evidence="1 2">
    <name type="scientific">Scutellospora calospora</name>
    <dbReference type="NCBI Taxonomy" id="85575"/>
    <lineage>
        <taxon>Eukaryota</taxon>
        <taxon>Fungi</taxon>
        <taxon>Fungi incertae sedis</taxon>
        <taxon>Mucoromycota</taxon>
        <taxon>Glomeromycotina</taxon>
        <taxon>Glomeromycetes</taxon>
        <taxon>Diversisporales</taxon>
        <taxon>Gigasporaceae</taxon>
        <taxon>Scutellospora</taxon>
    </lineage>
</organism>
<dbReference type="EMBL" id="CAJVPM010015659">
    <property type="protein sequence ID" value="CAG8609253.1"/>
    <property type="molecule type" value="Genomic_DNA"/>
</dbReference>
<gene>
    <name evidence="1" type="ORF">SCALOS_LOCUS7223</name>
</gene>
<keyword evidence="2" id="KW-1185">Reference proteome</keyword>
<proteinExistence type="predicted"/>
<protein>
    <submittedName>
        <fullName evidence="1">5307_t:CDS:1</fullName>
    </submittedName>
</protein>
<sequence length="135" mass="16388">KEQIQESSKHQTQQRINTRRPKHQTHTIPDKEQIQESPKHKTQRRTNTKKKRKFKALFLVKNKHKKVQSTKPGEEQTQEKRESPKLYSYEEQTQERRECLKYLTQQKTNTRKKRKSEALFLAKNLQQKKNISSKY</sequence>
<evidence type="ECO:0000313" key="1">
    <source>
        <dbReference type="EMBL" id="CAG8609253.1"/>
    </source>
</evidence>
<comment type="caution">
    <text evidence="1">The sequence shown here is derived from an EMBL/GenBank/DDBJ whole genome shotgun (WGS) entry which is preliminary data.</text>
</comment>
<accession>A0ACA9MU98</accession>
<evidence type="ECO:0000313" key="2">
    <source>
        <dbReference type="Proteomes" id="UP000789860"/>
    </source>
</evidence>